<reference evidence="1" key="1">
    <citation type="submission" date="2023-12" db="EMBL/GenBank/DDBJ databases">
        <title>Genome assembly of Anisodus tanguticus.</title>
        <authorList>
            <person name="Wang Y.-J."/>
        </authorList>
    </citation>
    <scope>NUCLEOTIDE SEQUENCE</scope>
    <source>
        <strain evidence="1">KB-2021</strain>
        <tissue evidence="1">Leaf</tissue>
    </source>
</reference>
<dbReference type="PANTHER" id="PTHR13950">
    <property type="entry name" value="RABCONNECTIN-RELATED"/>
    <property type="match status" value="1"/>
</dbReference>
<accession>A0AAE1T269</accession>
<dbReference type="AlphaFoldDB" id="A0AAE1T269"/>
<protein>
    <submittedName>
        <fullName evidence="1">Uncharacterized protein</fullName>
    </submittedName>
</protein>
<gene>
    <name evidence="1" type="ORF">RND71_001038</name>
</gene>
<organism evidence="1 2">
    <name type="scientific">Anisodus tanguticus</name>
    <dbReference type="NCBI Taxonomy" id="243964"/>
    <lineage>
        <taxon>Eukaryota</taxon>
        <taxon>Viridiplantae</taxon>
        <taxon>Streptophyta</taxon>
        <taxon>Embryophyta</taxon>
        <taxon>Tracheophyta</taxon>
        <taxon>Spermatophyta</taxon>
        <taxon>Magnoliopsida</taxon>
        <taxon>eudicotyledons</taxon>
        <taxon>Gunneridae</taxon>
        <taxon>Pentapetalae</taxon>
        <taxon>asterids</taxon>
        <taxon>lamiids</taxon>
        <taxon>Solanales</taxon>
        <taxon>Solanaceae</taxon>
        <taxon>Solanoideae</taxon>
        <taxon>Hyoscyameae</taxon>
        <taxon>Anisodus</taxon>
    </lineage>
</organism>
<sequence length="111" mass="12662">MESHNISCSNTLDDVVSKLPLQLIKSEIIPPAPNRSNEPAIDWQPNFAGYSWIAYGASSLLVIRQFPNPLSQTETAIGSVFQQILELSIDGFRRRLVSRYAFLWRPCRRTR</sequence>
<dbReference type="EMBL" id="JAVYJV010000001">
    <property type="protein sequence ID" value="KAK4379176.1"/>
    <property type="molecule type" value="Genomic_DNA"/>
</dbReference>
<dbReference type="GO" id="GO:0007035">
    <property type="term" value="P:vacuolar acidification"/>
    <property type="evidence" value="ECO:0007669"/>
    <property type="project" value="TreeGrafter"/>
</dbReference>
<dbReference type="GO" id="GO:0043291">
    <property type="term" value="C:RAVE complex"/>
    <property type="evidence" value="ECO:0007669"/>
    <property type="project" value="TreeGrafter"/>
</dbReference>
<dbReference type="PANTHER" id="PTHR13950:SF9">
    <property type="entry name" value="RABCONNECTIN-3A"/>
    <property type="match status" value="1"/>
</dbReference>
<name>A0AAE1T269_9SOLA</name>
<evidence type="ECO:0000313" key="2">
    <source>
        <dbReference type="Proteomes" id="UP001291623"/>
    </source>
</evidence>
<comment type="caution">
    <text evidence="1">The sequence shown here is derived from an EMBL/GenBank/DDBJ whole genome shotgun (WGS) entry which is preliminary data.</text>
</comment>
<keyword evidence="2" id="KW-1185">Reference proteome</keyword>
<dbReference type="InterPro" id="IPR052208">
    <property type="entry name" value="DmX-like/RAVE_component"/>
</dbReference>
<proteinExistence type="predicted"/>
<dbReference type="Proteomes" id="UP001291623">
    <property type="component" value="Unassembled WGS sequence"/>
</dbReference>
<evidence type="ECO:0000313" key="1">
    <source>
        <dbReference type="EMBL" id="KAK4379176.1"/>
    </source>
</evidence>